<proteinExistence type="predicted"/>
<comment type="caution">
    <text evidence="3">The sequence shown here is derived from an EMBL/GenBank/DDBJ whole genome shotgun (WGS) entry which is preliminary data.</text>
</comment>
<dbReference type="Pfam" id="PF13358">
    <property type="entry name" value="DDE_3"/>
    <property type="match status" value="1"/>
</dbReference>
<dbReference type="AlphaFoldDB" id="A0A9P7BRB9"/>
<dbReference type="PANTHER" id="PTHR46564">
    <property type="entry name" value="TRANSPOSASE"/>
    <property type="match status" value="1"/>
</dbReference>
<dbReference type="PANTHER" id="PTHR46564:SF1">
    <property type="entry name" value="TRANSPOSASE"/>
    <property type="match status" value="1"/>
</dbReference>
<dbReference type="Gene3D" id="3.30.420.10">
    <property type="entry name" value="Ribonuclease H-like superfamily/Ribonuclease H"/>
    <property type="match status" value="1"/>
</dbReference>
<dbReference type="Proteomes" id="UP000716291">
    <property type="component" value="Unassembled WGS sequence"/>
</dbReference>
<organism evidence="3 4">
    <name type="scientific">Rhizopus oryzae</name>
    <name type="common">Mucormycosis agent</name>
    <name type="synonym">Rhizopus arrhizus var. delemar</name>
    <dbReference type="NCBI Taxonomy" id="64495"/>
    <lineage>
        <taxon>Eukaryota</taxon>
        <taxon>Fungi</taxon>
        <taxon>Fungi incertae sedis</taxon>
        <taxon>Mucoromycota</taxon>
        <taxon>Mucoromycotina</taxon>
        <taxon>Mucoromycetes</taxon>
        <taxon>Mucorales</taxon>
        <taxon>Mucorineae</taxon>
        <taxon>Rhizopodaceae</taxon>
        <taxon>Rhizopus</taxon>
    </lineage>
</organism>
<feature type="region of interest" description="Disordered" evidence="1">
    <location>
        <begin position="72"/>
        <end position="93"/>
    </location>
</feature>
<sequence length="255" mass="29228">MAYEMERLWCRLYKKNCVFIDEAGFHINLRNNWARADTGTPAIVKTTKTKTPSHTIIGAIHASGVIHVAIKKPPPKKEKLQSNKASTSKKRKVAKGKKHTVDGFIIEEPATEYVDDNNESSAQDSSESISKGTTTVHFIKFMNVLLDIMDLNEDLKENYLVMDNCTIHKSKPMMRKIESRGYKLMYLPPYSPELNPIEQFWAILKGKLKRHKLLNEEKMSDRIAEICNAIPAEIPYNFASHSKRQIIQCYNKTPF</sequence>
<evidence type="ECO:0000259" key="2">
    <source>
        <dbReference type="Pfam" id="PF13358"/>
    </source>
</evidence>
<dbReference type="InterPro" id="IPR036397">
    <property type="entry name" value="RNaseH_sf"/>
</dbReference>
<feature type="domain" description="Tc1-like transposase DDE" evidence="2">
    <location>
        <begin position="133"/>
        <end position="215"/>
    </location>
</feature>
<accession>A0A9P7BRB9</accession>
<dbReference type="GO" id="GO:0003676">
    <property type="term" value="F:nucleic acid binding"/>
    <property type="evidence" value="ECO:0007669"/>
    <property type="project" value="InterPro"/>
</dbReference>
<protein>
    <recommendedName>
        <fullName evidence="2">Tc1-like transposase DDE domain-containing protein</fullName>
    </recommendedName>
</protein>
<gene>
    <name evidence="3" type="ORF">G6F64_007035</name>
</gene>
<evidence type="ECO:0000313" key="4">
    <source>
        <dbReference type="Proteomes" id="UP000716291"/>
    </source>
</evidence>
<keyword evidence="4" id="KW-1185">Reference proteome</keyword>
<dbReference type="OrthoDB" id="2220012at2759"/>
<evidence type="ECO:0000313" key="3">
    <source>
        <dbReference type="EMBL" id="KAG1307156.1"/>
    </source>
</evidence>
<name>A0A9P7BRB9_RHIOR</name>
<dbReference type="EMBL" id="JAANQT010000996">
    <property type="protein sequence ID" value="KAG1307156.1"/>
    <property type="molecule type" value="Genomic_DNA"/>
</dbReference>
<evidence type="ECO:0000256" key="1">
    <source>
        <dbReference type="SAM" id="MobiDB-lite"/>
    </source>
</evidence>
<reference evidence="3" key="1">
    <citation type="journal article" date="2020" name="Microb. Genom.">
        <title>Genetic diversity of clinical and environmental Mucorales isolates obtained from an investigation of mucormycosis cases among solid organ transplant recipients.</title>
        <authorList>
            <person name="Nguyen M.H."/>
            <person name="Kaul D."/>
            <person name="Muto C."/>
            <person name="Cheng S.J."/>
            <person name="Richter R.A."/>
            <person name="Bruno V.M."/>
            <person name="Liu G."/>
            <person name="Beyhan S."/>
            <person name="Sundermann A.J."/>
            <person name="Mounaud S."/>
            <person name="Pasculle A.W."/>
            <person name="Nierman W.C."/>
            <person name="Driscoll E."/>
            <person name="Cumbie R."/>
            <person name="Clancy C.J."/>
            <person name="Dupont C.L."/>
        </authorList>
    </citation>
    <scope>NUCLEOTIDE SEQUENCE</scope>
    <source>
        <strain evidence="3">GL11</strain>
    </source>
</reference>
<dbReference type="InterPro" id="IPR038717">
    <property type="entry name" value="Tc1-like_DDE_dom"/>
</dbReference>